<dbReference type="EMBL" id="JAACNH010000003">
    <property type="protein sequence ID" value="KAG8447656.1"/>
    <property type="molecule type" value="Genomic_DNA"/>
</dbReference>
<evidence type="ECO:0000313" key="3">
    <source>
        <dbReference type="Proteomes" id="UP000812440"/>
    </source>
</evidence>
<dbReference type="GO" id="GO:0035371">
    <property type="term" value="C:microtubule plus-end"/>
    <property type="evidence" value="ECO:0007669"/>
    <property type="project" value="TreeGrafter"/>
</dbReference>
<dbReference type="GO" id="GO:0007099">
    <property type="term" value="P:centriole replication"/>
    <property type="evidence" value="ECO:0007669"/>
    <property type="project" value="TreeGrafter"/>
</dbReference>
<dbReference type="GO" id="GO:0008017">
    <property type="term" value="F:microtubule binding"/>
    <property type="evidence" value="ECO:0007669"/>
    <property type="project" value="TreeGrafter"/>
</dbReference>
<dbReference type="OrthoDB" id="10255000at2759"/>
<dbReference type="PANTHER" id="PTHR46930">
    <property type="entry name" value="CDK5 REGULATORY SUBUNIT-ASSOCIATED PROTEIN 2"/>
    <property type="match status" value="1"/>
</dbReference>
<dbReference type="GO" id="GO:0090266">
    <property type="term" value="P:regulation of mitotic cell cycle spindle assembly checkpoint"/>
    <property type="evidence" value="ECO:0007669"/>
    <property type="project" value="TreeGrafter"/>
</dbReference>
<dbReference type="GO" id="GO:0007059">
    <property type="term" value="P:chromosome segregation"/>
    <property type="evidence" value="ECO:0007669"/>
    <property type="project" value="TreeGrafter"/>
</dbReference>
<dbReference type="InterPro" id="IPR042791">
    <property type="entry name" value="CDK5RAP2"/>
</dbReference>
<dbReference type="GO" id="GO:0043015">
    <property type="term" value="F:gamma-tubulin binding"/>
    <property type="evidence" value="ECO:0007669"/>
    <property type="project" value="TreeGrafter"/>
</dbReference>
<dbReference type="GO" id="GO:0046600">
    <property type="term" value="P:negative regulation of centriole replication"/>
    <property type="evidence" value="ECO:0007669"/>
    <property type="project" value="TreeGrafter"/>
</dbReference>
<dbReference type="PANTHER" id="PTHR46930:SF1">
    <property type="entry name" value="CDK5 REGULATORY SUBUNIT-ASSOCIATED PROTEIN 2"/>
    <property type="match status" value="1"/>
</dbReference>
<gene>
    <name evidence="2" type="ORF">GDO86_014966</name>
</gene>
<keyword evidence="3" id="KW-1185">Reference proteome</keyword>
<dbReference type="GO" id="GO:0000242">
    <property type="term" value="C:pericentriolar material"/>
    <property type="evidence" value="ECO:0007669"/>
    <property type="project" value="TreeGrafter"/>
</dbReference>
<feature type="compositionally biased region" description="Acidic residues" evidence="1">
    <location>
        <begin position="122"/>
        <end position="131"/>
    </location>
</feature>
<feature type="region of interest" description="Disordered" evidence="1">
    <location>
        <begin position="105"/>
        <end position="131"/>
    </location>
</feature>
<evidence type="ECO:0000313" key="2">
    <source>
        <dbReference type="EMBL" id="KAG8447656.1"/>
    </source>
</evidence>
<dbReference type="GO" id="GO:0000132">
    <property type="term" value="P:establishment of mitotic spindle orientation"/>
    <property type="evidence" value="ECO:0007669"/>
    <property type="project" value="TreeGrafter"/>
</dbReference>
<organism evidence="2 3">
    <name type="scientific">Hymenochirus boettgeri</name>
    <name type="common">Congo dwarf clawed frog</name>
    <dbReference type="NCBI Taxonomy" id="247094"/>
    <lineage>
        <taxon>Eukaryota</taxon>
        <taxon>Metazoa</taxon>
        <taxon>Chordata</taxon>
        <taxon>Craniata</taxon>
        <taxon>Vertebrata</taxon>
        <taxon>Euteleostomi</taxon>
        <taxon>Amphibia</taxon>
        <taxon>Batrachia</taxon>
        <taxon>Anura</taxon>
        <taxon>Pipoidea</taxon>
        <taxon>Pipidae</taxon>
        <taxon>Pipinae</taxon>
        <taxon>Hymenochirus</taxon>
    </lineage>
</organism>
<dbReference type="GO" id="GO:0001578">
    <property type="term" value="P:microtubule bundle formation"/>
    <property type="evidence" value="ECO:0007669"/>
    <property type="project" value="TreeGrafter"/>
</dbReference>
<dbReference type="AlphaFoldDB" id="A0A8T2JZ86"/>
<protein>
    <submittedName>
        <fullName evidence="2">Uncharacterized protein</fullName>
    </submittedName>
</protein>
<accession>A0A8T2JZ86</accession>
<dbReference type="GO" id="GO:0097431">
    <property type="term" value="C:mitotic spindle pole"/>
    <property type="evidence" value="ECO:0007669"/>
    <property type="project" value="TreeGrafter"/>
</dbReference>
<dbReference type="Proteomes" id="UP000812440">
    <property type="component" value="Chromosome 8_10"/>
</dbReference>
<sequence>MYSFNIPARELSIQRQKIKESHRLCVVCCKNFINILKAFDELLQASDVDYFVADAFRAHLDQSLKYIKQLESKLCHDDPSSLAQITDDEEAVGCDANSEKRSKYNGCLQRTESPDHRTPETEIAETPETEIAETICSSSSHQNQGSMERESQGLTPVTFAEDDAYSDHSPDKSYKTLRLVPGHHMWADNCGNYVLGLVEDFNALDKQILEGRSVVQEMEGYLGHIVYSAGAKVTDDFEIFFYEKLRRTQQSLEEASHLMKLLWRVSLPKHFTNSFSICQDEDHGKETFSARHKDWEERFSGMEKPENQTSGEIEKLILDQLALTHKVLKKARGNLEMQVYKRIL</sequence>
<comment type="caution">
    <text evidence="2">The sequence shown here is derived from an EMBL/GenBank/DDBJ whole genome shotgun (WGS) entry which is preliminary data.</text>
</comment>
<reference evidence="2" key="1">
    <citation type="thesis" date="2020" institute="ProQuest LLC" country="789 East Eisenhower Parkway, Ann Arbor, MI, USA">
        <title>Comparative Genomics and Chromosome Evolution.</title>
        <authorList>
            <person name="Mudd A.B."/>
        </authorList>
    </citation>
    <scope>NUCLEOTIDE SEQUENCE</scope>
    <source>
        <strain evidence="2">Female2</strain>
        <tissue evidence="2">Blood</tissue>
    </source>
</reference>
<name>A0A8T2JZ86_9PIPI</name>
<proteinExistence type="predicted"/>
<evidence type="ECO:0000256" key="1">
    <source>
        <dbReference type="SAM" id="MobiDB-lite"/>
    </source>
</evidence>